<dbReference type="InterPro" id="IPR020751">
    <property type="entry name" value="aa-tRNA-synth_I_codon-bd_sub2"/>
</dbReference>
<evidence type="ECO:0000256" key="3">
    <source>
        <dbReference type="ARBA" id="ARBA00011245"/>
    </source>
</evidence>
<evidence type="ECO:0000313" key="14">
    <source>
        <dbReference type="EMBL" id="TDW03693.1"/>
    </source>
</evidence>
<feature type="domain" description="Aminoacyl-tRNA synthetase class I anticodon-binding" evidence="13">
    <location>
        <begin position="340"/>
        <end position="485"/>
    </location>
</feature>
<dbReference type="InterPro" id="IPR008925">
    <property type="entry name" value="aa_tRNA-synth_I_cd-bd_sf"/>
</dbReference>
<dbReference type="CDD" id="cd00808">
    <property type="entry name" value="GluRS_core"/>
    <property type="match status" value="1"/>
</dbReference>
<dbReference type="SUPFAM" id="SSF52374">
    <property type="entry name" value="Nucleotidylyl transferase"/>
    <property type="match status" value="1"/>
</dbReference>
<evidence type="ECO:0000256" key="6">
    <source>
        <dbReference type="ARBA" id="ARBA00022741"/>
    </source>
</evidence>
<dbReference type="Proteomes" id="UP000294697">
    <property type="component" value="Unassembled WGS sequence"/>
</dbReference>
<comment type="subunit">
    <text evidence="3 11">Monomer.</text>
</comment>
<keyword evidence="7 11" id="KW-0067">ATP-binding</keyword>
<dbReference type="InterPro" id="IPR001412">
    <property type="entry name" value="aa-tRNA-synth_I_CS"/>
</dbReference>
<dbReference type="FunFam" id="3.40.50.620:FF:000007">
    <property type="entry name" value="Glutamate--tRNA ligase"/>
    <property type="match status" value="1"/>
</dbReference>
<gene>
    <name evidence="11" type="primary">gltX</name>
    <name evidence="14" type="ORF">C8C77_11194</name>
</gene>
<dbReference type="OrthoDB" id="9807503at2"/>
<evidence type="ECO:0000256" key="1">
    <source>
        <dbReference type="ARBA" id="ARBA00004496"/>
    </source>
</evidence>
<evidence type="ECO:0000259" key="12">
    <source>
        <dbReference type="Pfam" id="PF00749"/>
    </source>
</evidence>
<accession>A0A4R7Z3H9</accession>
<evidence type="ECO:0000259" key="13">
    <source>
        <dbReference type="Pfam" id="PF19269"/>
    </source>
</evidence>
<dbReference type="InterPro" id="IPR045462">
    <property type="entry name" value="aa-tRNA-synth_I_cd-bd"/>
</dbReference>
<dbReference type="HAMAP" id="MF_00022">
    <property type="entry name" value="Glu_tRNA_synth_type1"/>
    <property type="match status" value="1"/>
</dbReference>
<dbReference type="Pfam" id="PF19269">
    <property type="entry name" value="Anticodon_2"/>
    <property type="match status" value="1"/>
</dbReference>
<dbReference type="AlphaFoldDB" id="A0A4R7Z3H9"/>
<evidence type="ECO:0000256" key="8">
    <source>
        <dbReference type="ARBA" id="ARBA00022917"/>
    </source>
</evidence>
<feature type="domain" description="Glutamyl/glutaminyl-tRNA synthetase class Ib catalytic" evidence="12">
    <location>
        <begin position="5"/>
        <end position="323"/>
    </location>
</feature>
<dbReference type="GO" id="GO:0000049">
    <property type="term" value="F:tRNA binding"/>
    <property type="evidence" value="ECO:0007669"/>
    <property type="project" value="InterPro"/>
</dbReference>
<dbReference type="GO" id="GO:0005524">
    <property type="term" value="F:ATP binding"/>
    <property type="evidence" value="ECO:0007669"/>
    <property type="project" value="UniProtKB-UniRule"/>
</dbReference>
<comment type="caution">
    <text evidence="14">The sequence shown here is derived from an EMBL/GenBank/DDBJ whole genome shotgun (WGS) entry which is preliminary data.</text>
</comment>
<evidence type="ECO:0000256" key="7">
    <source>
        <dbReference type="ARBA" id="ARBA00022840"/>
    </source>
</evidence>
<dbReference type="Gene3D" id="3.40.50.620">
    <property type="entry name" value="HUPs"/>
    <property type="match status" value="1"/>
</dbReference>
<dbReference type="RefSeq" id="WP_111572398.1">
    <property type="nucleotide sequence ID" value="NZ_QLME01000013.1"/>
</dbReference>
<dbReference type="GO" id="GO:0005829">
    <property type="term" value="C:cytosol"/>
    <property type="evidence" value="ECO:0007669"/>
    <property type="project" value="TreeGrafter"/>
</dbReference>
<dbReference type="Gene3D" id="1.10.10.350">
    <property type="match status" value="1"/>
</dbReference>
<keyword evidence="4 11" id="KW-0963">Cytoplasm</keyword>
<dbReference type="PANTHER" id="PTHR43311">
    <property type="entry name" value="GLUTAMATE--TRNA LIGASE"/>
    <property type="match status" value="1"/>
</dbReference>
<proteinExistence type="inferred from homology"/>
<evidence type="ECO:0000256" key="4">
    <source>
        <dbReference type="ARBA" id="ARBA00022490"/>
    </source>
</evidence>
<comment type="catalytic activity">
    <reaction evidence="10 11">
        <text>tRNA(Glu) + L-glutamate + ATP = L-glutamyl-tRNA(Glu) + AMP + diphosphate</text>
        <dbReference type="Rhea" id="RHEA:23540"/>
        <dbReference type="Rhea" id="RHEA-COMP:9663"/>
        <dbReference type="Rhea" id="RHEA-COMP:9680"/>
        <dbReference type="ChEBI" id="CHEBI:29985"/>
        <dbReference type="ChEBI" id="CHEBI:30616"/>
        <dbReference type="ChEBI" id="CHEBI:33019"/>
        <dbReference type="ChEBI" id="CHEBI:78442"/>
        <dbReference type="ChEBI" id="CHEBI:78520"/>
        <dbReference type="ChEBI" id="CHEBI:456215"/>
        <dbReference type="EC" id="6.1.1.17"/>
    </reaction>
</comment>
<dbReference type="GO" id="GO:0006424">
    <property type="term" value="P:glutamyl-tRNA aminoacylation"/>
    <property type="evidence" value="ECO:0007669"/>
    <property type="project" value="UniProtKB-UniRule"/>
</dbReference>
<keyword evidence="5 11" id="KW-0436">Ligase</keyword>
<dbReference type="PROSITE" id="PS00178">
    <property type="entry name" value="AA_TRNA_LIGASE_I"/>
    <property type="match status" value="1"/>
</dbReference>
<feature type="short sequence motif" description="'HIGH' region" evidence="11">
    <location>
        <begin position="11"/>
        <end position="21"/>
    </location>
</feature>
<dbReference type="InterPro" id="IPR049940">
    <property type="entry name" value="GluQ/Sye"/>
</dbReference>
<evidence type="ECO:0000256" key="10">
    <source>
        <dbReference type="ARBA" id="ARBA00048351"/>
    </source>
</evidence>
<evidence type="ECO:0000256" key="11">
    <source>
        <dbReference type="HAMAP-Rule" id="MF_00022"/>
    </source>
</evidence>
<dbReference type="InterPro" id="IPR000924">
    <property type="entry name" value="Glu/Gln-tRNA-synth"/>
</dbReference>
<dbReference type="InterPro" id="IPR014729">
    <property type="entry name" value="Rossmann-like_a/b/a_fold"/>
</dbReference>
<dbReference type="SUPFAM" id="SSF48163">
    <property type="entry name" value="An anticodon-binding domain of class I aminoacyl-tRNA synthetases"/>
    <property type="match status" value="1"/>
</dbReference>
<dbReference type="Pfam" id="PF00749">
    <property type="entry name" value="tRNA-synt_1c"/>
    <property type="match status" value="1"/>
</dbReference>
<dbReference type="PANTHER" id="PTHR43311:SF2">
    <property type="entry name" value="GLUTAMATE--TRNA LIGASE, MITOCHONDRIAL-RELATED"/>
    <property type="match status" value="1"/>
</dbReference>
<keyword evidence="11" id="KW-0862">Zinc</keyword>
<comment type="function">
    <text evidence="11">Catalyzes the attachment of glutamate to tRNA(Glu) in a two-step reaction: glutamate is first activated by ATP to form Glu-AMP and then transferred to the acceptor end of tRNA(Glu).</text>
</comment>
<dbReference type="GO" id="GO:0008270">
    <property type="term" value="F:zinc ion binding"/>
    <property type="evidence" value="ECO:0007669"/>
    <property type="project" value="UniProtKB-UniRule"/>
</dbReference>
<keyword evidence="11" id="KW-0479">Metal-binding</keyword>
<dbReference type="GO" id="GO:0004818">
    <property type="term" value="F:glutamate-tRNA ligase activity"/>
    <property type="evidence" value="ECO:0007669"/>
    <property type="project" value="UniProtKB-UniRule"/>
</dbReference>
<evidence type="ECO:0000256" key="5">
    <source>
        <dbReference type="ARBA" id="ARBA00022598"/>
    </source>
</evidence>
<organism evidence="14 15">
    <name type="scientific">Halanaerobium saccharolyticum</name>
    <dbReference type="NCBI Taxonomy" id="43595"/>
    <lineage>
        <taxon>Bacteria</taxon>
        <taxon>Bacillati</taxon>
        <taxon>Bacillota</taxon>
        <taxon>Clostridia</taxon>
        <taxon>Halanaerobiales</taxon>
        <taxon>Halanaerobiaceae</taxon>
        <taxon>Halanaerobium</taxon>
    </lineage>
</organism>
<reference evidence="14 15" key="1">
    <citation type="submission" date="2019-03" db="EMBL/GenBank/DDBJ databases">
        <title>Subsurface microbial communities from deep shales in Ohio and West Virginia, USA.</title>
        <authorList>
            <person name="Wrighton K."/>
        </authorList>
    </citation>
    <scope>NUCLEOTIDE SEQUENCE [LARGE SCALE GENOMIC DNA]</scope>
    <source>
        <strain evidence="14 15">MSL9.2</strain>
    </source>
</reference>
<feature type="binding site" evidence="11">
    <location>
        <position position="137"/>
    </location>
    <ligand>
        <name>Zn(2+)</name>
        <dbReference type="ChEBI" id="CHEBI:29105"/>
    </ligand>
</feature>
<dbReference type="InterPro" id="IPR020058">
    <property type="entry name" value="Glu/Gln-tRNA-synth_Ib_cat-dom"/>
</dbReference>
<comment type="similarity">
    <text evidence="2 11">Belongs to the class-I aminoacyl-tRNA synthetase family. Glutamate--tRNA ligase type 1 subfamily.</text>
</comment>
<feature type="binding site" evidence="11">
    <location>
        <position position="256"/>
    </location>
    <ligand>
        <name>ATP</name>
        <dbReference type="ChEBI" id="CHEBI:30616"/>
    </ligand>
</feature>
<comment type="caution">
    <text evidence="11">Lacks conserved residue(s) required for the propagation of feature annotation.</text>
</comment>
<protein>
    <recommendedName>
        <fullName evidence="11">Glutamate--tRNA ligase</fullName>
        <ecNumber evidence="11">6.1.1.17</ecNumber>
    </recommendedName>
    <alternativeName>
        <fullName evidence="11">Glutamyl-tRNA synthetase</fullName>
        <shortName evidence="11">GluRS</shortName>
    </alternativeName>
</protein>
<feature type="binding site" evidence="11">
    <location>
        <position position="135"/>
    </location>
    <ligand>
        <name>Zn(2+)</name>
        <dbReference type="ChEBI" id="CHEBI:29105"/>
    </ligand>
</feature>
<evidence type="ECO:0000313" key="15">
    <source>
        <dbReference type="Proteomes" id="UP000294697"/>
    </source>
</evidence>
<feature type="binding site" evidence="11">
    <location>
        <position position="108"/>
    </location>
    <ligand>
        <name>Zn(2+)</name>
        <dbReference type="ChEBI" id="CHEBI:29105"/>
    </ligand>
</feature>
<dbReference type="PRINTS" id="PR00987">
    <property type="entry name" value="TRNASYNTHGLU"/>
</dbReference>
<keyword evidence="8 11" id="KW-0648">Protein biosynthesis</keyword>
<feature type="binding site" evidence="11">
    <location>
        <position position="110"/>
    </location>
    <ligand>
        <name>Zn(2+)</name>
        <dbReference type="ChEBI" id="CHEBI:29105"/>
    </ligand>
</feature>
<keyword evidence="9 11" id="KW-0030">Aminoacyl-tRNA synthetase</keyword>
<comment type="cofactor">
    <cofactor evidence="11">
        <name>Zn(2+)</name>
        <dbReference type="ChEBI" id="CHEBI:29105"/>
    </cofactor>
    <text evidence="11">Binds 1 zinc ion per subunit.</text>
</comment>
<evidence type="ECO:0000256" key="2">
    <source>
        <dbReference type="ARBA" id="ARBA00007894"/>
    </source>
</evidence>
<keyword evidence="6 11" id="KW-0547">Nucleotide-binding</keyword>
<name>A0A4R7Z3H9_9FIRM</name>
<dbReference type="EC" id="6.1.1.17" evidence="11"/>
<comment type="subcellular location">
    <subcellularLocation>
        <location evidence="1 11">Cytoplasm</location>
    </subcellularLocation>
</comment>
<dbReference type="NCBIfam" id="TIGR00464">
    <property type="entry name" value="gltX_bact"/>
    <property type="match status" value="1"/>
</dbReference>
<evidence type="ECO:0000256" key="9">
    <source>
        <dbReference type="ARBA" id="ARBA00023146"/>
    </source>
</evidence>
<dbReference type="InterPro" id="IPR033910">
    <property type="entry name" value="GluRS_core"/>
</dbReference>
<sequence length="491" mass="56121">MSNNIRLRFPPSPTGKIHIGNMRTALFNWLVAKQKDGELVLRIEDTDQARSTKEFEDIIIQEMEWLDLDADEGVGIGGDYGPYRQTERIDLYQEYADKLLESGHAYKCYCTKEELDEMRQKAIENDEMPRYDGSCRDLSEEERKAYEAEGREPVLRFKLPAEEQEIVVEDLIRGDVSFSSSVLDDFIIFKSDGMPTYNFAVVIDDALMKISHVVRGEDHLSNTPKQILIYQALGFKLPKFAHLPLILDENKAKLKKRGKDSVYIGEFREQGYLPEALFNFMALLGWSTGDEEEILSQEEIIERFAIEDVNKSGAVFDREKLNWMNGKYIRAAELDRIVDLSLPFLLESALVDKEYIENNRSWLAEVIDEVRTGVDYLSQIPEEAELFLTEIEFDDPAEAAEEFKGADVKLVFETLKIKMFEREELTAEAVGEIFKELKNELDVGGRTIYHPTRLAITGKGSGPEMTSVISIFGAEEISRRLDAALELAENN</sequence>
<dbReference type="EMBL" id="SODA01000011">
    <property type="protein sequence ID" value="TDW03693.1"/>
    <property type="molecule type" value="Genomic_DNA"/>
</dbReference>
<dbReference type="InterPro" id="IPR004527">
    <property type="entry name" value="Glu-tRNA-ligase_bac/mito"/>
</dbReference>